<dbReference type="InterPro" id="IPR017850">
    <property type="entry name" value="Alkaline_phosphatase_core_sf"/>
</dbReference>
<evidence type="ECO:0000256" key="3">
    <source>
        <dbReference type="ARBA" id="ARBA00022801"/>
    </source>
</evidence>
<organism evidence="5 6">
    <name type="scientific">Sphingomonas desiccabilis</name>
    <dbReference type="NCBI Taxonomy" id="429134"/>
    <lineage>
        <taxon>Bacteria</taxon>
        <taxon>Pseudomonadati</taxon>
        <taxon>Pseudomonadota</taxon>
        <taxon>Alphaproteobacteria</taxon>
        <taxon>Sphingomonadales</taxon>
        <taxon>Sphingomonadaceae</taxon>
        <taxon>Sphingomonas</taxon>
    </lineage>
</organism>
<dbReference type="AlphaFoldDB" id="A0A4Q2ILY8"/>
<dbReference type="EMBL" id="SDPT01000003">
    <property type="protein sequence ID" value="RXZ30259.1"/>
    <property type="molecule type" value="Genomic_DNA"/>
</dbReference>
<protein>
    <recommendedName>
        <fullName evidence="2">phospholipase C</fullName>
        <ecNumber evidence="2">3.1.4.3</ecNumber>
    </recommendedName>
</protein>
<evidence type="ECO:0000313" key="5">
    <source>
        <dbReference type="EMBL" id="RXZ30259.1"/>
    </source>
</evidence>
<dbReference type="PROSITE" id="PS51318">
    <property type="entry name" value="TAT"/>
    <property type="match status" value="1"/>
</dbReference>
<keyword evidence="3" id="KW-0378">Hydrolase</keyword>
<dbReference type="RefSeq" id="WP_129342598.1">
    <property type="nucleotide sequence ID" value="NZ_JACIDD010000003.1"/>
</dbReference>
<dbReference type="GO" id="GO:0016042">
    <property type="term" value="P:lipid catabolic process"/>
    <property type="evidence" value="ECO:0007669"/>
    <property type="project" value="InterPro"/>
</dbReference>
<sequence>MTDLHRRTLLKAGIGAAALAVPDSIARALAIPADVRTGTLRDVEHVVILMQENRGFDHYFGTLRGVRGFGDRLAIPLAPASDGAARTVWQQLDRTAKQGPRTVSPFHLSTRTDWALMRMEGTPHSWPDAQRAWDQGRMAHWPEVKTERAMGHYRRDDIPFQFALADAFTICDAYHCSVQTGTNTNRLFLWTGTNDPGGRAGGPAIANSHDSFAEDGGWAEPYRWTSYVERLQAAGIDWRIYQDMADNFTDNPLVGFEAFRIAHKNAPGADPALRDRALTTRALDGLRADVLAGRLPQVSYVVATAAGSEHPGPSSPAQGAAYTAELLDVLTADPKVWARTVLLVMFDENDGFFDHVPPPAPPSPDPAAPDGLAGASTVSTAGEYHLVPSAADAAVDLPELRGRPYGLGPRVPFYALSPWSRGGWVNSQVFDHTSVIRFLEQRFGVAEPNISPWRRAVCGDLTSVFDFASPNRGFPDGIPDPRPDATRSAAIQGQVAPRAPAAAQPLVQEPGVRPSRPLAYHLSVTEAADDAGIRLTFRAGANRAGVAAVFHVYDRLALDRLPRRYTVEAGGQLTGHWAGAGADGAYDLWVLGPNGFHRHFAGRAADRALAGHIAWRLDPARATLALAARPGPAAWQVHPNAYADHHRSWRGTGTPPLWDLASTGGWYDVTLTSPAAPGFVRRIAGRLETGRPSTSDPA</sequence>
<evidence type="ECO:0000256" key="2">
    <source>
        <dbReference type="ARBA" id="ARBA00012018"/>
    </source>
</evidence>
<feature type="domain" description="Bacterial phospholipase C C-terminal" evidence="4">
    <location>
        <begin position="514"/>
        <end position="603"/>
    </location>
</feature>
<proteinExistence type="inferred from homology"/>
<evidence type="ECO:0000313" key="6">
    <source>
        <dbReference type="Proteomes" id="UP000292347"/>
    </source>
</evidence>
<dbReference type="PANTHER" id="PTHR31956">
    <property type="entry name" value="NON-SPECIFIC PHOSPHOLIPASE C4-RELATED"/>
    <property type="match status" value="1"/>
</dbReference>
<dbReference type="Gene3D" id="3.40.720.10">
    <property type="entry name" value="Alkaline Phosphatase, subunit A"/>
    <property type="match status" value="1"/>
</dbReference>
<gene>
    <name evidence="5" type="ORF">EO081_13700</name>
</gene>
<dbReference type="PANTHER" id="PTHR31956:SF36">
    <property type="entry name" value="NON-HEMOLYTIC PHOSPHOLIPASE C"/>
    <property type="match status" value="1"/>
</dbReference>
<accession>A0A4Q2ILY8</accession>
<dbReference type="InterPro" id="IPR017767">
    <property type="entry name" value="PC-PLC"/>
</dbReference>
<comment type="caution">
    <text evidence="5">The sequence shown here is derived from an EMBL/GenBank/DDBJ whole genome shotgun (WGS) entry which is preliminary data.</text>
</comment>
<dbReference type="GO" id="GO:0034480">
    <property type="term" value="F:phosphatidylcholine phospholipase C activity"/>
    <property type="evidence" value="ECO:0007669"/>
    <property type="project" value="UniProtKB-EC"/>
</dbReference>
<dbReference type="CDD" id="cd16014">
    <property type="entry name" value="PLC"/>
    <property type="match status" value="1"/>
</dbReference>
<dbReference type="Pfam" id="PF04185">
    <property type="entry name" value="Phosphoesterase"/>
    <property type="match status" value="1"/>
</dbReference>
<reference evidence="5 6" key="1">
    <citation type="submission" date="2019-01" db="EMBL/GenBank/DDBJ databases">
        <title>Sphingomonas mucosissima sp. nov. and Sphingomonas desiccabilis sp. nov., from biological soil crusts in the Colorado Plateau, USA.</title>
        <authorList>
            <person name="Zhu D."/>
        </authorList>
    </citation>
    <scope>NUCLEOTIDE SEQUENCE [LARGE SCALE GENOMIC DNA]</scope>
    <source>
        <strain evidence="5 6">CP1D</strain>
    </source>
</reference>
<keyword evidence="6" id="KW-1185">Reference proteome</keyword>
<dbReference type="InterPro" id="IPR008475">
    <property type="entry name" value="PLipase_C_C"/>
</dbReference>
<dbReference type="InterPro" id="IPR007312">
    <property type="entry name" value="Phosphoesterase"/>
</dbReference>
<dbReference type="NCBIfam" id="TIGR03396">
    <property type="entry name" value="PC_PLC"/>
    <property type="match status" value="1"/>
</dbReference>
<dbReference type="EC" id="3.1.4.3" evidence="2"/>
<dbReference type="InterPro" id="IPR006311">
    <property type="entry name" value="TAT_signal"/>
</dbReference>
<comment type="similarity">
    <text evidence="1">Belongs to the bacterial phospholipase C family.</text>
</comment>
<dbReference type="Pfam" id="PF05506">
    <property type="entry name" value="PLipase_C_C"/>
    <property type="match status" value="1"/>
</dbReference>
<dbReference type="OrthoDB" id="9770871at2"/>
<evidence type="ECO:0000256" key="1">
    <source>
        <dbReference type="ARBA" id="ARBA00009717"/>
    </source>
</evidence>
<evidence type="ECO:0000259" key="4">
    <source>
        <dbReference type="Pfam" id="PF05506"/>
    </source>
</evidence>
<name>A0A4Q2ILY8_9SPHN</name>
<dbReference type="Proteomes" id="UP000292347">
    <property type="component" value="Unassembled WGS sequence"/>
</dbReference>